<name>A0ABR1WLT7_9PEZI</name>
<dbReference type="Proteomes" id="UP001433268">
    <property type="component" value="Unassembled WGS sequence"/>
</dbReference>
<evidence type="ECO:0000313" key="2">
    <source>
        <dbReference type="Proteomes" id="UP001433268"/>
    </source>
</evidence>
<gene>
    <name evidence="1" type="ORF">PG997_005718</name>
</gene>
<dbReference type="EMBL" id="JAQQWN010000005">
    <property type="protein sequence ID" value="KAK8084447.1"/>
    <property type="molecule type" value="Genomic_DNA"/>
</dbReference>
<reference evidence="1 2" key="1">
    <citation type="submission" date="2023-01" db="EMBL/GenBank/DDBJ databases">
        <title>Analysis of 21 Apiospora genomes using comparative genomics revels a genus with tremendous synthesis potential of carbohydrate active enzymes and secondary metabolites.</title>
        <authorList>
            <person name="Sorensen T."/>
        </authorList>
    </citation>
    <scope>NUCLEOTIDE SEQUENCE [LARGE SCALE GENOMIC DNA]</scope>
    <source>
        <strain evidence="1 2">CBS 114990</strain>
    </source>
</reference>
<evidence type="ECO:0000313" key="1">
    <source>
        <dbReference type="EMBL" id="KAK8084447.1"/>
    </source>
</evidence>
<dbReference type="GeneID" id="92043093"/>
<protein>
    <submittedName>
        <fullName evidence="1">Uncharacterized protein</fullName>
    </submittedName>
</protein>
<comment type="caution">
    <text evidence="1">The sequence shown here is derived from an EMBL/GenBank/DDBJ whole genome shotgun (WGS) entry which is preliminary data.</text>
</comment>
<dbReference type="RefSeq" id="XP_066668956.1">
    <property type="nucleotide sequence ID" value="XM_066810033.1"/>
</dbReference>
<keyword evidence="2" id="KW-1185">Reference proteome</keyword>
<sequence length="65" mass="7609">MPSVVPVGIFQQTGYRRSWPLYDSVSWGGAIWGRLRRATIREPQSLVDDRVRVRRLLPARDINMR</sequence>
<organism evidence="1 2">
    <name type="scientific">Apiospora hydei</name>
    <dbReference type="NCBI Taxonomy" id="1337664"/>
    <lineage>
        <taxon>Eukaryota</taxon>
        <taxon>Fungi</taxon>
        <taxon>Dikarya</taxon>
        <taxon>Ascomycota</taxon>
        <taxon>Pezizomycotina</taxon>
        <taxon>Sordariomycetes</taxon>
        <taxon>Xylariomycetidae</taxon>
        <taxon>Amphisphaeriales</taxon>
        <taxon>Apiosporaceae</taxon>
        <taxon>Apiospora</taxon>
    </lineage>
</organism>
<proteinExistence type="predicted"/>
<accession>A0ABR1WLT7</accession>